<evidence type="ECO:0000259" key="1">
    <source>
        <dbReference type="Pfam" id="PF04542"/>
    </source>
</evidence>
<name>A0A3E3EF79_9FIRM</name>
<sequence length="201" mass="23788">MNGYEIEELYYLYRQGCPIAQALLIEYCYWQIKMMMPAYCYTMTSYQSDYKDYLQVVIIRCLLALDNYRPDRGMQVRSFISMVIQNTISSLIVKNQGKVVKERQTLFSLDDYCSDDERIRYVDAIADNKSPDLLLIDQEQQKRVDAYILNVCSAWEQTVIAYHKCGFKDQDIALKLNKDIRSIYNANYRIQKKMENSNLFD</sequence>
<dbReference type="EMBL" id="QUSL01000006">
    <property type="protein sequence ID" value="RGD86312.1"/>
    <property type="molecule type" value="Genomic_DNA"/>
</dbReference>
<dbReference type="Pfam" id="PF04542">
    <property type="entry name" value="Sigma70_r2"/>
    <property type="match status" value="1"/>
</dbReference>
<dbReference type="GO" id="GO:0006352">
    <property type="term" value="P:DNA-templated transcription initiation"/>
    <property type="evidence" value="ECO:0007669"/>
    <property type="project" value="InterPro"/>
</dbReference>
<dbReference type="InterPro" id="IPR014284">
    <property type="entry name" value="RNA_pol_sigma-70_dom"/>
</dbReference>
<evidence type="ECO:0000313" key="3">
    <source>
        <dbReference type="Proteomes" id="UP000261032"/>
    </source>
</evidence>
<dbReference type="RefSeq" id="WP_117580924.1">
    <property type="nucleotide sequence ID" value="NZ_QUSL01000006.1"/>
</dbReference>
<feature type="domain" description="RNA polymerase sigma-70 region 2" evidence="1">
    <location>
        <begin position="38"/>
        <end position="96"/>
    </location>
</feature>
<gene>
    <name evidence="2" type="ORF">DXB93_05460</name>
</gene>
<organism evidence="2 3">
    <name type="scientific">Thomasclavelia ramosa</name>
    <dbReference type="NCBI Taxonomy" id="1547"/>
    <lineage>
        <taxon>Bacteria</taxon>
        <taxon>Bacillati</taxon>
        <taxon>Bacillota</taxon>
        <taxon>Erysipelotrichia</taxon>
        <taxon>Erysipelotrichales</taxon>
        <taxon>Coprobacillaceae</taxon>
        <taxon>Thomasclavelia</taxon>
    </lineage>
</organism>
<protein>
    <submittedName>
        <fullName evidence="2">Sigma-70 family RNA polymerase sigma factor</fullName>
    </submittedName>
</protein>
<accession>A0A3E3EF79</accession>
<dbReference type="Proteomes" id="UP000261032">
    <property type="component" value="Unassembled WGS sequence"/>
</dbReference>
<dbReference type="GO" id="GO:0003700">
    <property type="term" value="F:DNA-binding transcription factor activity"/>
    <property type="evidence" value="ECO:0007669"/>
    <property type="project" value="InterPro"/>
</dbReference>
<reference evidence="2 3" key="1">
    <citation type="submission" date="2018-08" db="EMBL/GenBank/DDBJ databases">
        <title>A genome reference for cultivated species of the human gut microbiota.</title>
        <authorList>
            <person name="Zou Y."/>
            <person name="Xue W."/>
            <person name="Luo G."/>
        </authorList>
    </citation>
    <scope>NUCLEOTIDE SEQUENCE [LARGE SCALE GENOMIC DNA]</scope>
    <source>
        <strain evidence="2 3">OM06-4</strain>
    </source>
</reference>
<evidence type="ECO:0000313" key="2">
    <source>
        <dbReference type="EMBL" id="RGD86312.1"/>
    </source>
</evidence>
<dbReference type="InterPro" id="IPR013325">
    <property type="entry name" value="RNA_pol_sigma_r2"/>
</dbReference>
<dbReference type="SUPFAM" id="SSF88946">
    <property type="entry name" value="Sigma2 domain of RNA polymerase sigma factors"/>
    <property type="match status" value="1"/>
</dbReference>
<dbReference type="InterPro" id="IPR007627">
    <property type="entry name" value="RNA_pol_sigma70_r2"/>
</dbReference>
<proteinExistence type="predicted"/>
<dbReference type="NCBIfam" id="TIGR02937">
    <property type="entry name" value="sigma70-ECF"/>
    <property type="match status" value="1"/>
</dbReference>
<comment type="caution">
    <text evidence="2">The sequence shown here is derived from an EMBL/GenBank/DDBJ whole genome shotgun (WGS) entry which is preliminary data.</text>
</comment>
<dbReference type="AlphaFoldDB" id="A0A3E3EF79"/>